<evidence type="ECO:0000256" key="2">
    <source>
        <dbReference type="SAM" id="SignalP"/>
    </source>
</evidence>
<feature type="region of interest" description="Disordered" evidence="1">
    <location>
        <begin position="129"/>
        <end position="159"/>
    </location>
</feature>
<organism evidence="4 5">
    <name type="scientific">Oceanibaculum pacificum</name>
    <dbReference type="NCBI Taxonomy" id="580166"/>
    <lineage>
        <taxon>Bacteria</taxon>
        <taxon>Pseudomonadati</taxon>
        <taxon>Pseudomonadota</taxon>
        <taxon>Alphaproteobacteria</taxon>
        <taxon>Rhodospirillales</taxon>
        <taxon>Oceanibaculaceae</taxon>
        <taxon>Oceanibaculum</taxon>
    </lineage>
</organism>
<dbReference type="Proteomes" id="UP000076400">
    <property type="component" value="Unassembled WGS sequence"/>
</dbReference>
<comment type="caution">
    <text evidence="4">The sequence shown here is derived from an EMBL/GenBank/DDBJ whole genome shotgun (WGS) entry which is preliminary data.</text>
</comment>
<dbReference type="AlphaFoldDB" id="A0A154VQ00"/>
<evidence type="ECO:0000313" key="4">
    <source>
        <dbReference type="EMBL" id="KZD03392.1"/>
    </source>
</evidence>
<feature type="compositionally biased region" description="Low complexity" evidence="1">
    <location>
        <begin position="16"/>
        <end position="41"/>
    </location>
</feature>
<feature type="domain" description="PRC-barrel" evidence="3">
    <location>
        <begin position="67"/>
        <end position="140"/>
    </location>
</feature>
<feature type="compositionally biased region" description="Polar residues" evidence="1">
    <location>
        <begin position="42"/>
        <end position="54"/>
    </location>
</feature>
<dbReference type="InterPro" id="IPR027275">
    <property type="entry name" value="PRC-brl_dom"/>
</dbReference>
<dbReference type="PANTHER" id="PTHR36505:SF1">
    <property type="entry name" value="BLR1072 PROTEIN"/>
    <property type="match status" value="1"/>
</dbReference>
<dbReference type="InterPro" id="IPR011033">
    <property type="entry name" value="PRC_barrel-like_sf"/>
</dbReference>
<feature type="region of interest" description="Disordered" evidence="1">
    <location>
        <begin position="16"/>
        <end position="62"/>
    </location>
</feature>
<evidence type="ECO:0000256" key="1">
    <source>
        <dbReference type="SAM" id="MobiDB-lite"/>
    </source>
</evidence>
<accession>A0A154VQ00</accession>
<keyword evidence="5" id="KW-1185">Reference proteome</keyword>
<feature type="signal peptide" evidence="2">
    <location>
        <begin position="1"/>
        <end position="16"/>
    </location>
</feature>
<dbReference type="SUPFAM" id="SSF50346">
    <property type="entry name" value="PRC-barrel domain"/>
    <property type="match status" value="1"/>
</dbReference>
<feature type="compositionally biased region" description="Polar residues" evidence="1">
    <location>
        <begin position="129"/>
        <end position="138"/>
    </location>
</feature>
<name>A0A154VQ00_9PROT</name>
<feature type="compositionally biased region" description="Basic and acidic residues" evidence="1">
    <location>
        <begin position="139"/>
        <end position="153"/>
    </location>
</feature>
<dbReference type="Pfam" id="PF05239">
    <property type="entry name" value="PRC"/>
    <property type="match status" value="1"/>
</dbReference>
<protein>
    <recommendedName>
        <fullName evidence="3">PRC-barrel domain-containing protein</fullName>
    </recommendedName>
</protein>
<evidence type="ECO:0000259" key="3">
    <source>
        <dbReference type="Pfam" id="PF05239"/>
    </source>
</evidence>
<sequence>MTALTVVMLSGGAAFAQSSTTGTTQNQGSGAGTMTAPAGTTEKTPGSAANSTMSGKAPTALGSTEWSADRLIGADVTNNNDENVGEIEDVVLNESGQVKYVVVSVGGFLGMGDKHVAMNWSDVKANRAENTVSVNQTKDQLKQAPEYKREERPTAAPKQ</sequence>
<dbReference type="EMBL" id="LPXN01000146">
    <property type="protein sequence ID" value="KZD03392.1"/>
    <property type="molecule type" value="Genomic_DNA"/>
</dbReference>
<reference evidence="4 5" key="1">
    <citation type="submission" date="2015-12" db="EMBL/GenBank/DDBJ databases">
        <title>Genome sequence of Oceanibaculum pacificum MCCC 1A02656.</title>
        <authorList>
            <person name="Lu L."/>
            <person name="Lai Q."/>
            <person name="Shao Z."/>
            <person name="Qian P."/>
        </authorList>
    </citation>
    <scope>NUCLEOTIDE SEQUENCE [LARGE SCALE GENOMIC DNA]</scope>
    <source>
        <strain evidence="4 5">MCCC 1A02656</strain>
    </source>
</reference>
<proteinExistence type="predicted"/>
<keyword evidence="2" id="KW-0732">Signal</keyword>
<evidence type="ECO:0000313" key="5">
    <source>
        <dbReference type="Proteomes" id="UP000076400"/>
    </source>
</evidence>
<dbReference type="Gene3D" id="2.30.30.240">
    <property type="entry name" value="PRC-barrel domain"/>
    <property type="match status" value="1"/>
</dbReference>
<dbReference type="STRING" id="580166.AUP43_13050"/>
<gene>
    <name evidence="4" type="ORF">AUP43_13050</name>
</gene>
<feature type="chain" id="PRO_5007601969" description="PRC-barrel domain-containing protein" evidence="2">
    <location>
        <begin position="17"/>
        <end position="159"/>
    </location>
</feature>
<dbReference type="PANTHER" id="PTHR36505">
    <property type="entry name" value="BLR1072 PROTEIN"/>
    <property type="match status" value="1"/>
</dbReference>